<feature type="transmembrane region" description="Helical" evidence="4">
    <location>
        <begin position="30"/>
        <end position="47"/>
    </location>
</feature>
<dbReference type="InterPro" id="IPR011712">
    <property type="entry name" value="Sig_transdc_His_kin_sub3_dim/P"/>
</dbReference>
<feature type="domain" description="Signal transduction histidine kinase subgroup 3 dimerisation and phosphoacceptor" evidence="5">
    <location>
        <begin position="188"/>
        <end position="248"/>
    </location>
</feature>
<dbReference type="InterPro" id="IPR036890">
    <property type="entry name" value="HATPase_C_sf"/>
</dbReference>
<dbReference type="GO" id="GO:0016020">
    <property type="term" value="C:membrane"/>
    <property type="evidence" value="ECO:0007669"/>
    <property type="project" value="InterPro"/>
</dbReference>
<evidence type="ECO:0000256" key="1">
    <source>
        <dbReference type="ARBA" id="ARBA00022679"/>
    </source>
</evidence>
<keyword evidence="3" id="KW-0902">Two-component regulatory system</keyword>
<evidence type="ECO:0000313" key="7">
    <source>
        <dbReference type="Proteomes" id="UP000199586"/>
    </source>
</evidence>
<dbReference type="InterPro" id="IPR050482">
    <property type="entry name" value="Sensor_HK_TwoCompSys"/>
</dbReference>
<reference evidence="6 7" key="1">
    <citation type="submission" date="2016-10" db="EMBL/GenBank/DDBJ databases">
        <authorList>
            <person name="de Groot N.N."/>
        </authorList>
    </citation>
    <scope>NUCLEOTIDE SEQUENCE [LARGE SCALE GENOMIC DNA]</scope>
    <source>
        <strain evidence="6 7">CGMCC 1.9113</strain>
    </source>
</reference>
<organism evidence="6 7">
    <name type="scientific">Sphingomonas rubra</name>
    <dbReference type="NCBI Taxonomy" id="634430"/>
    <lineage>
        <taxon>Bacteria</taxon>
        <taxon>Pseudomonadati</taxon>
        <taxon>Pseudomonadota</taxon>
        <taxon>Alphaproteobacteria</taxon>
        <taxon>Sphingomonadales</taxon>
        <taxon>Sphingomonadaceae</taxon>
        <taxon>Sphingomonas</taxon>
    </lineage>
</organism>
<accession>A0A1I5TBL8</accession>
<keyword evidence="4" id="KW-0472">Membrane</keyword>
<keyword evidence="1" id="KW-0808">Transferase</keyword>
<sequence length="371" mass="39218">MAAESSLTMTGTTPQGLGMRATRNSFWDSPWPWLIYLTFYPIPWLWVRPTTADLFAAVVAITLFLPVYVIGHRSERWRPWATTAILAIGVGVAIGGFKGSWTVFAIYAGAMIGSLRPAHHALIGVGAVMLTTLATGLLLGQPVLWWLPGAMLVVMTGAGTISREAFWDRTVALSETQGEVRRLAGTAERERITRDLHDVVGRTLTLVALKADLAARLIDRDPTAAEAEMRAVAHVAREGLGEVRLTLAGQAGGSLAHEIDASTAALNAAGIMHRLEGELSANAGDAGAVLAMTLREAITNVIRHAGARQCAITVSQHGTTASLTVADDGRGGVFREGNGIRGMRQRVVAAGGRLDLVAGPTGTRLVAEVPA</sequence>
<gene>
    <name evidence="6" type="ORF">SAMN04488241_107205</name>
</gene>
<proteinExistence type="predicted"/>
<protein>
    <submittedName>
        <fullName evidence="6">Two-component system, NarL family, sensor histidine kinase DesK</fullName>
    </submittedName>
</protein>
<dbReference type="Pfam" id="PF07730">
    <property type="entry name" value="HisKA_3"/>
    <property type="match status" value="1"/>
</dbReference>
<evidence type="ECO:0000256" key="2">
    <source>
        <dbReference type="ARBA" id="ARBA00022777"/>
    </source>
</evidence>
<evidence type="ECO:0000259" key="5">
    <source>
        <dbReference type="Pfam" id="PF07730"/>
    </source>
</evidence>
<dbReference type="AlphaFoldDB" id="A0A1I5TBL8"/>
<dbReference type="Proteomes" id="UP000199586">
    <property type="component" value="Unassembled WGS sequence"/>
</dbReference>
<dbReference type="GO" id="GO:0000155">
    <property type="term" value="F:phosphorelay sensor kinase activity"/>
    <property type="evidence" value="ECO:0007669"/>
    <property type="project" value="InterPro"/>
</dbReference>
<dbReference type="Gene3D" id="3.30.565.10">
    <property type="entry name" value="Histidine kinase-like ATPase, C-terminal domain"/>
    <property type="match status" value="1"/>
</dbReference>
<evidence type="ECO:0000313" key="6">
    <source>
        <dbReference type="EMBL" id="SFP80443.1"/>
    </source>
</evidence>
<dbReference type="SUPFAM" id="SSF55874">
    <property type="entry name" value="ATPase domain of HSP90 chaperone/DNA topoisomerase II/histidine kinase"/>
    <property type="match status" value="1"/>
</dbReference>
<keyword evidence="2 6" id="KW-0418">Kinase</keyword>
<dbReference type="PANTHER" id="PTHR24421">
    <property type="entry name" value="NITRATE/NITRITE SENSOR PROTEIN NARX-RELATED"/>
    <property type="match status" value="1"/>
</dbReference>
<keyword evidence="4" id="KW-0812">Transmembrane</keyword>
<feature type="transmembrane region" description="Helical" evidence="4">
    <location>
        <begin position="83"/>
        <end position="109"/>
    </location>
</feature>
<feature type="transmembrane region" description="Helical" evidence="4">
    <location>
        <begin position="121"/>
        <end position="139"/>
    </location>
</feature>
<evidence type="ECO:0000256" key="3">
    <source>
        <dbReference type="ARBA" id="ARBA00023012"/>
    </source>
</evidence>
<evidence type="ECO:0000256" key="4">
    <source>
        <dbReference type="SAM" id="Phobius"/>
    </source>
</evidence>
<dbReference type="CDD" id="cd16917">
    <property type="entry name" value="HATPase_UhpB-NarQ-NarX-like"/>
    <property type="match status" value="1"/>
</dbReference>
<dbReference type="Gene3D" id="1.20.5.1930">
    <property type="match status" value="1"/>
</dbReference>
<dbReference type="GO" id="GO:0046983">
    <property type="term" value="F:protein dimerization activity"/>
    <property type="evidence" value="ECO:0007669"/>
    <property type="project" value="InterPro"/>
</dbReference>
<keyword evidence="4" id="KW-1133">Transmembrane helix</keyword>
<keyword evidence="7" id="KW-1185">Reference proteome</keyword>
<feature type="transmembrane region" description="Helical" evidence="4">
    <location>
        <begin position="54"/>
        <end position="71"/>
    </location>
</feature>
<dbReference type="EMBL" id="FOXP01000007">
    <property type="protein sequence ID" value="SFP80443.1"/>
    <property type="molecule type" value="Genomic_DNA"/>
</dbReference>
<dbReference type="PANTHER" id="PTHR24421:SF63">
    <property type="entry name" value="SENSOR HISTIDINE KINASE DESK"/>
    <property type="match status" value="1"/>
</dbReference>
<dbReference type="STRING" id="634430.SAMN04488241_107205"/>
<name>A0A1I5TBL8_9SPHN</name>